<dbReference type="InterPro" id="IPR029058">
    <property type="entry name" value="AB_hydrolase_fold"/>
</dbReference>
<dbReference type="Pfam" id="PF01764">
    <property type="entry name" value="Lipase_3"/>
    <property type="match status" value="1"/>
</dbReference>
<evidence type="ECO:0000256" key="1">
    <source>
        <dbReference type="SAM" id="MobiDB-lite"/>
    </source>
</evidence>
<feature type="transmembrane region" description="Helical" evidence="2">
    <location>
        <begin position="286"/>
        <end position="307"/>
    </location>
</feature>
<name>A0A8S1IWU8_9CHLO</name>
<dbReference type="AlphaFoldDB" id="A0A8S1IWU8"/>
<feature type="transmembrane region" description="Helical" evidence="2">
    <location>
        <begin position="230"/>
        <end position="248"/>
    </location>
</feature>
<feature type="transmembrane region" description="Helical" evidence="2">
    <location>
        <begin position="107"/>
        <end position="129"/>
    </location>
</feature>
<dbReference type="PANTHER" id="PTHR45856:SF24">
    <property type="entry name" value="FUNGAL LIPASE-LIKE DOMAIN-CONTAINING PROTEIN"/>
    <property type="match status" value="1"/>
</dbReference>
<feature type="region of interest" description="Disordered" evidence="1">
    <location>
        <begin position="1"/>
        <end position="25"/>
    </location>
</feature>
<comment type="caution">
    <text evidence="4">The sequence shown here is derived from an EMBL/GenBank/DDBJ whole genome shotgun (WGS) entry which is preliminary data.</text>
</comment>
<keyword evidence="5" id="KW-1185">Reference proteome</keyword>
<feature type="domain" description="Fungal lipase-type" evidence="3">
    <location>
        <begin position="491"/>
        <end position="633"/>
    </location>
</feature>
<dbReference type="InterPro" id="IPR002921">
    <property type="entry name" value="Fungal_lipase-type"/>
</dbReference>
<organism evidence="4 5">
    <name type="scientific">Ostreobium quekettii</name>
    <dbReference type="NCBI Taxonomy" id="121088"/>
    <lineage>
        <taxon>Eukaryota</taxon>
        <taxon>Viridiplantae</taxon>
        <taxon>Chlorophyta</taxon>
        <taxon>core chlorophytes</taxon>
        <taxon>Ulvophyceae</taxon>
        <taxon>TCBD clade</taxon>
        <taxon>Bryopsidales</taxon>
        <taxon>Ostreobineae</taxon>
        <taxon>Ostreobiaceae</taxon>
        <taxon>Ostreobium</taxon>
    </lineage>
</organism>
<feature type="transmembrane region" description="Helical" evidence="2">
    <location>
        <begin position="74"/>
        <end position="95"/>
    </location>
</feature>
<keyword evidence="2" id="KW-1133">Transmembrane helix</keyword>
<reference evidence="4" key="1">
    <citation type="submission" date="2020-12" db="EMBL/GenBank/DDBJ databases">
        <authorList>
            <person name="Iha C."/>
        </authorList>
    </citation>
    <scope>NUCLEOTIDE SEQUENCE</scope>
</reference>
<gene>
    <name evidence="4" type="ORF">OSTQU699_LOCUS3801</name>
</gene>
<feature type="transmembrane region" description="Helical" evidence="2">
    <location>
        <begin position="150"/>
        <end position="170"/>
    </location>
</feature>
<evidence type="ECO:0000256" key="2">
    <source>
        <dbReference type="SAM" id="Phobius"/>
    </source>
</evidence>
<evidence type="ECO:0000259" key="3">
    <source>
        <dbReference type="Pfam" id="PF01764"/>
    </source>
</evidence>
<evidence type="ECO:0000313" key="4">
    <source>
        <dbReference type="EMBL" id="CAD7698440.1"/>
    </source>
</evidence>
<keyword evidence="2" id="KW-0472">Membrane</keyword>
<dbReference type="Gene3D" id="3.40.50.1820">
    <property type="entry name" value="alpha/beta hydrolase"/>
    <property type="match status" value="1"/>
</dbReference>
<protein>
    <recommendedName>
        <fullName evidence="3">Fungal lipase-type domain-containing protein</fullName>
    </recommendedName>
</protein>
<dbReference type="CDD" id="cd00519">
    <property type="entry name" value="Lipase_3"/>
    <property type="match status" value="1"/>
</dbReference>
<dbReference type="PANTHER" id="PTHR45856">
    <property type="entry name" value="ALPHA/BETA-HYDROLASES SUPERFAMILY PROTEIN"/>
    <property type="match status" value="1"/>
</dbReference>
<proteinExistence type="predicted"/>
<dbReference type="SUPFAM" id="SSF53474">
    <property type="entry name" value="alpha/beta-Hydrolases"/>
    <property type="match status" value="1"/>
</dbReference>
<dbReference type="OrthoDB" id="514788at2759"/>
<sequence>MTGHGRGPSDKGATPDETPSIDQGNEVKAVSHEFNAVKREVNHEVSQIDHGVNREVYLRVEVCTDGETRALLRVISAAFGIAFCVLAVLLAFKITDHLETVDAIRPLLWINACLAGTQSAVLGIGLALLGARVWIARRGGGVWTRRRARATGLAAFEACAMLACSAAYAVPNVHALSGRCRYFDDVVVWCLVVRHFCWVTIFASFSVRVKMTLLWDGGKADGILLDNPRPMVLLNLSIFIYWATYVTTNFTLGRDLDNEDERLTLECLAGSNPCGNERRGITTQAIMIWAFPIFFMVYAGRGVQAFYRKSYNRYRWVFVLFRYQCQTIGMVFAFTLVAITIFSVQDSSTCTHYAIAKFGNAPGQIAVSVLAMVNMLLFMPASARKRARPRHGIAGSADGALVWSEAACMEAKRRGGEGRGDWEPAFCFETAVKLYYWSILPYRYDPKTGKDDGFSKDLAMELYGFENLEYVGSDRMDMHCFVGWKPGLLLVTFRGTKSAKNLLADANVLRVPHPPLRGSPYLGTRPMVHKGFLKCWMFDSFREAVLTKVRGLIDRAGPEPLVIVTGHSLGGAVAMLAAFDLRRELNVPRCRLLCYTYGAPRVGNSVFVAEFQQEVPDFWQVMNNMDAITDVPKFMILYKHTSNKVLINPDGRLIVRPLMSESRLLAMGRRHTIADHMLPNYRKSFAAVVRSQFIKHR</sequence>
<keyword evidence="2" id="KW-0812">Transmembrane</keyword>
<dbReference type="Proteomes" id="UP000708148">
    <property type="component" value="Unassembled WGS sequence"/>
</dbReference>
<dbReference type="GO" id="GO:0006629">
    <property type="term" value="P:lipid metabolic process"/>
    <property type="evidence" value="ECO:0007669"/>
    <property type="project" value="InterPro"/>
</dbReference>
<feature type="transmembrane region" description="Helical" evidence="2">
    <location>
        <begin position="365"/>
        <end position="383"/>
    </location>
</feature>
<feature type="transmembrane region" description="Helical" evidence="2">
    <location>
        <begin position="328"/>
        <end position="345"/>
    </location>
</feature>
<dbReference type="EMBL" id="CAJHUC010000829">
    <property type="protein sequence ID" value="CAD7698440.1"/>
    <property type="molecule type" value="Genomic_DNA"/>
</dbReference>
<evidence type="ECO:0000313" key="5">
    <source>
        <dbReference type="Proteomes" id="UP000708148"/>
    </source>
</evidence>
<feature type="transmembrane region" description="Helical" evidence="2">
    <location>
        <begin position="186"/>
        <end position="209"/>
    </location>
</feature>
<dbReference type="InterPro" id="IPR051218">
    <property type="entry name" value="Sec_MonoDiacylglyc_Lipase"/>
</dbReference>
<accession>A0A8S1IWU8</accession>